<keyword evidence="4" id="KW-0804">Transcription</keyword>
<dbReference type="PRINTS" id="PR00039">
    <property type="entry name" value="HTHLYSR"/>
</dbReference>
<gene>
    <name evidence="6" type="ordered locus">ABO_1471</name>
</gene>
<dbReference type="Proteomes" id="UP000008871">
    <property type="component" value="Chromosome"/>
</dbReference>
<evidence type="ECO:0000256" key="3">
    <source>
        <dbReference type="ARBA" id="ARBA00023125"/>
    </source>
</evidence>
<dbReference type="InterPro" id="IPR000847">
    <property type="entry name" value="LysR_HTH_N"/>
</dbReference>
<evidence type="ECO:0000256" key="2">
    <source>
        <dbReference type="ARBA" id="ARBA00023015"/>
    </source>
</evidence>
<keyword evidence="2" id="KW-0805">Transcription regulation</keyword>
<dbReference type="PANTHER" id="PTHR30126">
    <property type="entry name" value="HTH-TYPE TRANSCRIPTIONAL REGULATOR"/>
    <property type="match status" value="1"/>
</dbReference>
<dbReference type="STRING" id="393595.ABO_1471"/>
<dbReference type="InterPro" id="IPR036390">
    <property type="entry name" value="WH_DNA-bd_sf"/>
</dbReference>
<protein>
    <submittedName>
        <fullName evidence="6">Transcriptional regulator, LysR family</fullName>
    </submittedName>
</protein>
<dbReference type="eggNOG" id="COG0583">
    <property type="taxonomic scope" value="Bacteria"/>
</dbReference>
<keyword evidence="7" id="KW-1185">Reference proteome</keyword>
<keyword evidence="3" id="KW-0238">DNA-binding</keyword>
<dbReference type="Gene3D" id="1.10.10.10">
    <property type="entry name" value="Winged helix-like DNA-binding domain superfamily/Winged helix DNA-binding domain"/>
    <property type="match status" value="1"/>
</dbReference>
<dbReference type="PROSITE" id="PS50931">
    <property type="entry name" value="HTH_LYSR"/>
    <property type="match status" value="1"/>
</dbReference>
<dbReference type="HOGENOM" id="CLU_039613_6_1_6"/>
<proteinExistence type="inferred from homology"/>
<evidence type="ECO:0000256" key="4">
    <source>
        <dbReference type="ARBA" id="ARBA00023163"/>
    </source>
</evidence>
<dbReference type="SUPFAM" id="SSF53850">
    <property type="entry name" value="Periplasmic binding protein-like II"/>
    <property type="match status" value="1"/>
</dbReference>
<dbReference type="FunFam" id="1.10.10.10:FF:000001">
    <property type="entry name" value="LysR family transcriptional regulator"/>
    <property type="match status" value="1"/>
</dbReference>
<evidence type="ECO:0000256" key="1">
    <source>
        <dbReference type="ARBA" id="ARBA00009437"/>
    </source>
</evidence>
<dbReference type="PANTHER" id="PTHR30126:SF81">
    <property type="entry name" value="HTH-TYPE TRANSCRIPTIONAL REGULATOR ILVY"/>
    <property type="match status" value="1"/>
</dbReference>
<feature type="domain" description="HTH lysR-type" evidence="5">
    <location>
        <begin position="7"/>
        <end position="64"/>
    </location>
</feature>
<evidence type="ECO:0000313" key="7">
    <source>
        <dbReference type="Proteomes" id="UP000008871"/>
    </source>
</evidence>
<comment type="similarity">
    <text evidence="1">Belongs to the LysR transcriptional regulatory family.</text>
</comment>
<dbReference type="EMBL" id="AM286690">
    <property type="protein sequence ID" value="CAL16919.1"/>
    <property type="molecule type" value="Genomic_DNA"/>
</dbReference>
<dbReference type="InterPro" id="IPR036388">
    <property type="entry name" value="WH-like_DNA-bd_sf"/>
</dbReference>
<dbReference type="Pfam" id="PF00126">
    <property type="entry name" value="HTH_1"/>
    <property type="match status" value="1"/>
</dbReference>
<organism evidence="6 7">
    <name type="scientific">Alcanivorax borkumensis (strain ATCC 700651 / DSM 11573 / NCIMB 13689 / SK2)</name>
    <dbReference type="NCBI Taxonomy" id="393595"/>
    <lineage>
        <taxon>Bacteria</taxon>
        <taxon>Pseudomonadati</taxon>
        <taxon>Pseudomonadota</taxon>
        <taxon>Gammaproteobacteria</taxon>
        <taxon>Oceanospirillales</taxon>
        <taxon>Alcanivoracaceae</taxon>
        <taxon>Alcanivorax</taxon>
    </lineage>
</organism>
<dbReference type="CDD" id="cd05466">
    <property type="entry name" value="PBP2_LTTR_substrate"/>
    <property type="match status" value="1"/>
</dbReference>
<dbReference type="GO" id="GO:0000976">
    <property type="term" value="F:transcription cis-regulatory region binding"/>
    <property type="evidence" value="ECO:0007669"/>
    <property type="project" value="TreeGrafter"/>
</dbReference>
<dbReference type="KEGG" id="abo:ABO_1471"/>
<name>Q0VPH9_ALCBS</name>
<evidence type="ECO:0000313" key="6">
    <source>
        <dbReference type="EMBL" id="CAL16919.1"/>
    </source>
</evidence>
<dbReference type="Pfam" id="PF03466">
    <property type="entry name" value="LysR_substrate"/>
    <property type="match status" value="1"/>
</dbReference>
<accession>Q0VPH9</accession>
<dbReference type="AlphaFoldDB" id="Q0VPH9"/>
<dbReference type="SUPFAM" id="SSF46785">
    <property type="entry name" value="Winged helix' DNA-binding domain"/>
    <property type="match status" value="1"/>
</dbReference>
<dbReference type="GO" id="GO:0003700">
    <property type="term" value="F:DNA-binding transcription factor activity"/>
    <property type="evidence" value="ECO:0007669"/>
    <property type="project" value="InterPro"/>
</dbReference>
<dbReference type="InterPro" id="IPR005119">
    <property type="entry name" value="LysR_subst-bd"/>
</dbReference>
<dbReference type="Gene3D" id="3.40.190.290">
    <property type="match status" value="1"/>
</dbReference>
<reference evidence="6 7" key="1">
    <citation type="journal article" date="2006" name="Nat. Biotechnol.">
        <title>Genome sequence of the ubiquitous hydrocarbon-degrading marine bacterium Alcanivorax borkumensis.</title>
        <authorList>
            <person name="Schneiker S."/>
            <person name="Martins dos Santos V.A.P."/>
            <person name="Bartels D."/>
            <person name="Bekel T."/>
            <person name="Brecht M."/>
            <person name="Buhrmester J."/>
            <person name="Chernikova T.N."/>
            <person name="Denaro R."/>
            <person name="Ferrer M."/>
            <person name="Gertler C."/>
            <person name="Goesmann A."/>
            <person name="Golyshina O.V."/>
            <person name="Kaminski F."/>
            <person name="Khachane A.N."/>
            <person name="Lang S."/>
            <person name="Linke B."/>
            <person name="McHardy A.C."/>
            <person name="Meyer F."/>
            <person name="Nechitaylo T."/>
            <person name="Puehler A."/>
            <person name="Regenhardt D."/>
            <person name="Rupp O."/>
            <person name="Sabirova J.S."/>
            <person name="Selbitschka W."/>
            <person name="Yakimov M.M."/>
            <person name="Timmis K.N."/>
            <person name="Vorhoelter F.-J."/>
            <person name="Weidner S."/>
            <person name="Kaiser O."/>
            <person name="Golyshin P.N."/>
        </authorList>
    </citation>
    <scope>NUCLEOTIDE SEQUENCE [LARGE SCALE GENOMIC DNA]</scope>
    <source>
        <strain evidence="7">ATCC 700651 / DSM 11573 / NCIMB 13689 / SK2</strain>
    </source>
</reference>
<evidence type="ECO:0000259" key="5">
    <source>
        <dbReference type="PROSITE" id="PS50931"/>
    </source>
</evidence>
<sequence length="296" mass="32867">MDAPGMIDTPTLTAFMAVAETGSFSAAAERLYITQPAISKRIALLEQQLEARLFDRVGRQIQLTEAGRSLLPRARQVLMDVEDIARAIHDLSGEVTGKLRIGTSHHIGLHRLPPVLRQFSRDYPQVKLDIHFIDSEEAWEGVLHGELEMGVVTLPPQPDERLNSEVIWNDPLVFMCAPEHPLAKQDNLTLESFTGHSAILPSPVTFTRGIVERLFDEHNLKLDIAMSTNYLETIHMMASIGLGWSVLPATMVDRGMIQLPVNVPLPERQLGVVTHPARSQSNAAQAFLRALRGQIT</sequence>